<keyword evidence="1" id="KW-0812">Transmembrane</keyword>
<keyword evidence="4" id="KW-1185">Reference proteome</keyword>
<evidence type="ECO:0000256" key="1">
    <source>
        <dbReference type="SAM" id="Phobius"/>
    </source>
</evidence>
<evidence type="ECO:0000256" key="2">
    <source>
        <dbReference type="SAM" id="SignalP"/>
    </source>
</evidence>
<accession>A0A3M7PP91</accession>
<evidence type="ECO:0000313" key="3">
    <source>
        <dbReference type="EMBL" id="RNA00804.1"/>
    </source>
</evidence>
<evidence type="ECO:0000313" key="4">
    <source>
        <dbReference type="Proteomes" id="UP000276133"/>
    </source>
</evidence>
<sequence length="435" mass="50292">MILYLFSLLPLIVVSNICTIGPQSLNCLVNFTINMNFIDLIKIMSANVSVIIIDFNHSIYSQSKISYQNDLLWTKTVSIRNVARFEIENGAPFFFTYFSAVKVVKSKIEFYYKNKSTSSLDVCNGKNLALSFFYSTGQYSSISFSSDNIYPSEICPYAFMHSHLHYVEFRNLNLTNFLKIVSVHKLIDMSLGAIRILDSVIRWEPSILNKGFGSDIFSLEILNSTLYNFRKVKSSMLKLVVLNLVNMKELLTNASLDWLFDLNAEYSIDLDDCYQITRQYRIARKFLHLVLNSSDYTYPDEDFCKFKNFPHHHLIFPVIVSPANLTCTCTLTWLVLNWKLYQIFNTNQSYHYISLSMQTPALYHCFANFDHHVQRCRLEQRLLGCGALVNRSFYSKCEPNKSYYKKECVKKMTEVVLMLGLALIGSVLIFAILMS</sequence>
<keyword evidence="1" id="KW-0472">Membrane</keyword>
<feature type="transmembrane region" description="Helical" evidence="1">
    <location>
        <begin position="314"/>
        <end position="336"/>
    </location>
</feature>
<feature type="non-terminal residue" evidence="3">
    <location>
        <position position="435"/>
    </location>
</feature>
<dbReference type="EMBL" id="REGN01009609">
    <property type="protein sequence ID" value="RNA00804.1"/>
    <property type="molecule type" value="Genomic_DNA"/>
</dbReference>
<dbReference type="AlphaFoldDB" id="A0A3M7PP91"/>
<keyword evidence="1" id="KW-1133">Transmembrane helix</keyword>
<feature type="chain" id="PRO_5018079826" evidence="2">
    <location>
        <begin position="16"/>
        <end position="435"/>
    </location>
</feature>
<feature type="signal peptide" evidence="2">
    <location>
        <begin position="1"/>
        <end position="15"/>
    </location>
</feature>
<organism evidence="3 4">
    <name type="scientific">Brachionus plicatilis</name>
    <name type="common">Marine rotifer</name>
    <name type="synonym">Brachionus muelleri</name>
    <dbReference type="NCBI Taxonomy" id="10195"/>
    <lineage>
        <taxon>Eukaryota</taxon>
        <taxon>Metazoa</taxon>
        <taxon>Spiralia</taxon>
        <taxon>Gnathifera</taxon>
        <taxon>Rotifera</taxon>
        <taxon>Eurotatoria</taxon>
        <taxon>Monogononta</taxon>
        <taxon>Pseudotrocha</taxon>
        <taxon>Ploima</taxon>
        <taxon>Brachionidae</taxon>
        <taxon>Brachionus</taxon>
    </lineage>
</organism>
<dbReference type="Proteomes" id="UP000276133">
    <property type="component" value="Unassembled WGS sequence"/>
</dbReference>
<keyword evidence="2" id="KW-0732">Signal</keyword>
<dbReference type="OrthoDB" id="10221400at2759"/>
<comment type="caution">
    <text evidence="3">The sequence shown here is derived from an EMBL/GenBank/DDBJ whole genome shotgun (WGS) entry which is preliminary data.</text>
</comment>
<gene>
    <name evidence="3" type="ORF">BpHYR1_038593</name>
</gene>
<protein>
    <submittedName>
        <fullName evidence="3">Uncharacterized protein</fullName>
    </submittedName>
</protein>
<reference evidence="3 4" key="1">
    <citation type="journal article" date="2018" name="Sci. Rep.">
        <title>Genomic signatures of local adaptation to the degree of environmental predictability in rotifers.</title>
        <authorList>
            <person name="Franch-Gras L."/>
            <person name="Hahn C."/>
            <person name="Garcia-Roger E.M."/>
            <person name="Carmona M.J."/>
            <person name="Serra M."/>
            <person name="Gomez A."/>
        </authorList>
    </citation>
    <scope>NUCLEOTIDE SEQUENCE [LARGE SCALE GENOMIC DNA]</scope>
    <source>
        <strain evidence="3">HYR1</strain>
    </source>
</reference>
<proteinExistence type="predicted"/>
<feature type="transmembrane region" description="Helical" evidence="1">
    <location>
        <begin position="415"/>
        <end position="434"/>
    </location>
</feature>
<name>A0A3M7PP91_BRAPC</name>